<dbReference type="Gene3D" id="1.20.5.170">
    <property type="match status" value="1"/>
</dbReference>
<name>A0ABT6HAG8_9BACI</name>
<sequence>MMTRDEILTACHAKPDKIVQLIQTLFQRNQELEAQVQSLLQRNHELEEKVQTLEARIQTLEAQGKKNSTNSHLPPSSDWAPIPKSSRMKTGRQSGG</sequence>
<feature type="non-terminal residue" evidence="3">
    <location>
        <position position="96"/>
    </location>
</feature>
<keyword evidence="4" id="KW-1185">Reference proteome</keyword>
<feature type="domain" description="DUF6444" evidence="2">
    <location>
        <begin position="28"/>
        <end position="95"/>
    </location>
</feature>
<protein>
    <submittedName>
        <fullName evidence="3">DUF6444 domain-containing protein</fullName>
    </submittedName>
</protein>
<organism evidence="3 4">
    <name type="scientific">Ectobacillus antri</name>
    <dbReference type="NCBI Taxonomy" id="2486280"/>
    <lineage>
        <taxon>Bacteria</taxon>
        <taxon>Bacillati</taxon>
        <taxon>Bacillota</taxon>
        <taxon>Bacilli</taxon>
        <taxon>Bacillales</taxon>
        <taxon>Bacillaceae</taxon>
        <taxon>Ectobacillus</taxon>
    </lineage>
</organism>
<reference evidence="3 4" key="1">
    <citation type="submission" date="2023-04" db="EMBL/GenBank/DDBJ databases">
        <title>Ectobacillus antri isolated from activated sludge.</title>
        <authorList>
            <person name="Yan P."/>
            <person name="Liu X."/>
        </authorList>
    </citation>
    <scope>NUCLEOTIDE SEQUENCE [LARGE SCALE GENOMIC DNA]</scope>
    <source>
        <strain evidence="3 4">C18H</strain>
    </source>
</reference>
<comment type="caution">
    <text evidence="3">The sequence shown here is derived from an EMBL/GenBank/DDBJ whole genome shotgun (WGS) entry which is preliminary data.</text>
</comment>
<evidence type="ECO:0000256" key="1">
    <source>
        <dbReference type="SAM" id="MobiDB-lite"/>
    </source>
</evidence>
<dbReference type="RefSeq" id="WP_278335647.1">
    <property type="nucleotide sequence ID" value="NZ_JARULN010000060.1"/>
</dbReference>
<gene>
    <name evidence="3" type="ORF">P6P90_17605</name>
</gene>
<evidence type="ECO:0000259" key="2">
    <source>
        <dbReference type="Pfam" id="PF20042"/>
    </source>
</evidence>
<dbReference type="EMBL" id="JARULN010000060">
    <property type="protein sequence ID" value="MDG5755682.1"/>
    <property type="molecule type" value="Genomic_DNA"/>
</dbReference>
<dbReference type="InterPro" id="IPR045618">
    <property type="entry name" value="DUF6444"/>
</dbReference>
<evidence type="ECO:0000313" key="3">
    <source>
        <dbReference type="EMBL" id="MDG5755682.1"/>
    </source>
</evidence>
<accession>A0ABT6HAG8</accession>
<feature type="compositionally biased region" description="Polar residues" evidence="1">
    <location>
        <begin position="65"/>
        <end position="74"/>
    </location>
</feature>
<feature type="region of interest" description="Disordered" evidence="1">
    <location>
        <begin position="61"/>
        <end position="96"/>
    </location>
</feature>
<dbReference type="Pfam" id="PF20042">
    <property type="entry name" value="DUF6444"/>
    <property type="match status" value="1"/>
</dbReference>
<evidence type="ECO:0000313" key="4">
    <source>
        <dbReference type="Proteomes" id="UP001218246"/>
    </source>
</evidence>
<proteinExistence type="predicted"/>
<dbReference type="Proteomes" id="UP001218246">
    <property type="component" value="Unassembled WGS sequence"/>
</dbReference>